<keyword evidence="2" id="KW-0479">Metal-binding</keyword>
<name>A0A6J4QQJ7_9ACTN</name>
<dbReference type="SUPFAM" id="SSF52343">
    <property type="entry name" value="Ferredoxin reductase-like, C-terminal NADP-linked domain"/>
    <property type="match status" value="1"/>
</dbReference>
<dbReference type="GO" id="GO:0016491">
    <property type="term" value="F:oxidoreductase activity"/>
    <property type="evidence" value="ECO:0007669"/>
    <property type="project" value="InterPro"/>
</dbReference>
<dbReference type="PANTHER" id="PTHR47354">
    <property type="entry name" value="NADH OXIDOREDUCTASE HCR"/>
    <property type="match status" value="1"/>
</dbReference>
<sequence>MATQPRPAAQPGRLLWRVGEVFEVVEETPTTKSLVLSVPGWEGHKAGQHVDVRLTAEDGYQVQRSYSIASAPEDERLAITVDRIEDGEVSPYLTEDLMAGDGLELRGPIGGYFVWERGLGGPLLLVAGGSGVVPLMAMLRHRAASGSGAPAKLLFSSRSQEEVIYRDELERLAEADEKLEVVHTLTRSQPEGWEGYARRIDEEMLREVAPSPSEEPLTFICGPTPLVEATAAALVELGHDPAGVKTERFGPTGG</sequence>
<dbReference type="Gene3D" id="3.40.50.80">
    <property type="entry name" value="Nucleotide-binding domain of ferredoxin-NADP reductase (FNR) module"/>
    <property type="match status" value="1"/>
</dbReference>
<evidence type="ECO:0000259" key="4">
    <source>
        <dbReference type="PROSITE" id="PS51384"/>
    </source>
</evidence>
<dbReference type="PRINTS" id="PR00371">
    <property type="entry name" value="FPNCR"/>
</dbReference>
<evidence type="ECO:0000256" key="2">
    <source>
        <dbReference type="ARBA" id="ARBA00022714"/>
    </source>
</evidence>
<evidence type="ECO:0000313" key="5">
    <source>
        <dbReference type="EMBL" id="CAA9452062.1"/>
    </source>
</evidence>
<accession>A0A6J4QQJ7</accession>
<dbReference type="InterPro" id="IPR001433">
    <property type="entry name" value="OxRdtase_FAD/NAD-bd"/>
</dbReference>
<reference evidence="5" key="1">
    <citation type="submission" date="2020-02" db="EMBL/GenBank/DDBJ databases">
        <authorList>
            <person name="Meier V. D."/>
        </authorList>
    </citation>
    <scope>NUCLEOTIDE SEQUENCE</scope>
    <source>
        <strain evidence="5">AVDCRST_MAG02</strain>
    </source>
</reference>
<dbReference type="InterPro" id="IPR017938">
    <property type="entry name" value="Riboflavin_synthase-like_b-brl"/>
</dbReference>
<keyword evidence="3" id="KW-0411">Iron-sulfur</keyword>
<dbReference type="InterPro" id="IPR050415">
    <property type="entry name" value="MRET"/>
</dbReference>
<dbReference type="AlphaFoldDB" id="A0A6J4QQJ7"/>
<dbReference type="InterPro" id="IPR001709">
    <property type="entry name" value="Flavoprot_Pyr_Nucl_cyt_Rdtase"/>
</dbReference>
<gene>
    <name evidence="5" type="ORF">AVDCRST_MAG02-932</name>
</gene>
<dbReference type="Pfam" id="PF00970">
    <property type="entry name" value="FAD_binding_6"/>
    <property type="match status" value="1"/>
</dbReference>
<evidence type="ECO:0000256" key="1">
    <source>
        <dbReference type="ARBA" id="ARBA00001974"/>
    </source>
</evidence>
<dbReference type="PRINTS" id="PR00406">
    <property type="entry name" value="CYTB5RDTASE"/>
</dbReference>
<dbReference type="SUPFAM" id="SSF63380">
    <property type="entry name" value="Riboflavin synthase domain-like"/>
    <property type="match status" value="1"/>
</dbReference>
<dbReference type="PROSITE" id="PS51384">
    <property type="entry name" value="FAD_FR"/>
    <property type="match status" value="1"/>
</dbReference>
<protein>
    <submittedName>
        <fullName evidence="5">Flavodoxin reductases (Ferredoxin-NADPH reductases) family 1</fullName>
    </submittedName>
</protein>
<dbReference type="InterPro" id="IPR039261">
    <property type="entry name" value="FNR_nucleotide-bd"/>
</dbReference>
<organism evidence="5">
    <name type="scientific">uncultured Rubrobacteraceae bacterium</name>
    <dbReference type="NCBI Taxonomy" id="349277"/>
    <lineage>
        <taxon>Bacteria</taxon>
        <taxon>Bacillati</taxon>
        <taxon>Actinomycetota</taxon>
        <taxon>Rubrobacteria</taxon>
        <taxon>Rubrobacterales</taxon>
        <taxon>Rubrobacteraceae</taxon>
        <taxon>environmental samples</taxon>
    </lineage>
</organism>
<dbReference type="Gene3D" id="2.40.30.10">
    <property type="entry name" value="Translation factors"/>
    <property type="match status" value="1"/>
</dbReference>
<keyword evidence="2" id="KW-0001">2Fe-2S</keyword>
<dbReference type="GO" id="GO:0051537">
    <property type="term" value="F:2 iron, 2 sulfur cluster binding"/>
    <property type="evidence" value="ECO:0007669"/>
    <property type="project" value="UniProtKB-KW"/>
</dbReference>
<dbReference type="EMBL" id="CADCVH010000032">
    <property type="protein sequence ID" value="CAA9452062.1"/>
    <property type="molecule type" value="Genomic_DNA"/>
</dbReference>
<feature type="domain" description="FAD-binding FR-type" evidence="4">
    <location>
        <begin position="14"/>
        <end position="115"/>
    </location>
</feature>
<dbReference type="CDD" id="cd06217">
    <property type="entry name" value="FNR_iron_sulfur_binding_3"/>
    <property type="match status" value="1"/>
</dbReference>
<comment type="cofactor">
    <cofactor evidence="1">
        <name>FAD</name>
        <dbReference type="ChEBI" id="CHEBI:57692"/>
    </cofactor>
</comment>
<proteinExistence type="predicted"/>
<keyword evidence="2" id="KW-0408">Iron</keyword>
<dbReference type="InterPro" id="IPR017927">
    <property type="entry name" value="FAD-bd_FR_type"/>
</dbReference>
<dbReference type="InterPro" id="IPR008333">
    <property type="entry name" value="Cbr1-like_FAD-bd_dom"/>
</dbReference>
<dbReference type="PANTHER" id="PTHR47354:SF5">
    <property type="entry name" value="PROTEIN RFBI"/>
    <property type="match status" value="1"/>
</dbReference>
<dbReference type="Pfam" id="PF00175">
    <property type="entry name" value="NAD_binding_1"/>
    <property type="match status" value="1"/>
</dbReference>
<evidence type="ECO:0000256" key="3">
    <source>
        <dbReference type="ARBA" id="ARBA00023014"/>
    </source>
</evidence>